<feature type="transmembrane region" description="Helical" evidence="1">
    <location>
        <begin position="138"/>
        <end position="156"/>
    </location>
</feature>
<evidence type="ECO:0000313" key="3">
    <source>
        <dbReference type="Proteomes" id="UP000774130"/>
    </source>
</evidence>
<dbReference type="Proteomes" id="UP000774130">
    <property type="component" value="Unassembled WGS sequence"/>
</dbReference>
<name>A0ABS6TDD5_9ENTE</name>
<gene>
    <name evidence="2" type="ORF">KUA55_09665</name>
</gene>
<keyword evidence="1" id="KW-0472">Membrane</keyword>
<feature type="transmembrane region" description="Helical" evidence="1">
    <location>
        <begin position="248"/>
        <end position="269"/>
    </location>
</feature>
<keyword evidence="1" id="KW-1133">Transmembrane helix</keyword>
<dbReference type="InterPro" id="IPR050303">
    <property type="entry name" value="GatZ_KbaZ_carbometab"/>
</dbReference>
<dbReference type="InterPro" id="IPR004704">
    <property type="entry name" value="PTS_IID_man"/>
</dbReference>
<feature type="transmembrane region" description="Helical" evidence="1">
    <location>
        <begin position="223"/>
        <end position="241"/>
    </location>
</feature>
<dbReference type="PANTHER" id="PTHR32502:SF26">
    <property type="entry name" value="PHOSPHOTRANSFERASE SYSTEM SUGAR-SPECIFIC EIID COMPONENT"/>
    <property type="match status" value="1"/>
</dbReference>
<evidence type="ECO:0000313" key="2">
    <source>
        <dbReference type="EMBL" id="MBV7390949.1"/>
    </source>
</evidence>
<comment type="caution">
    <text evidence="2">The sequence shown here is derived from an EMBL/GenBank/DDBJ whole genome shotgun (WGS) entry which is preliminary data.</text>
</comment>
<dbReference type="PROSITE" id="PS51108">
    <property type="entry name" value="PTS_EIID"/>
    <property type="match status" value="1"/>
</dbReference>
<reference evidence="2 3" key="1">
    <citation type="submission" date="2021-06" db="EMBL/GenBank/DDBJ databases">
        <title>Enterococcus alishanensis sp. nov., a novel lactic acid bacterium isolated from fresh coffee beans.</title>
        <authorList>
            <person name="Chen Y.-S."/>
        </authorList>
    </citation>
    <scope>NUCLEOTIDE SEQUENCE [LARGE SCALE GENOMIC DNA]</scope>
    <source>
        <strain evidence="2 3">ALS3</strain>
    </source>
</reference>
<dbReference type="RefSeq" id="WP_218325987.1">
    <property type="nucleotide sequence ID" value="NZ_JAHUZB010000003.1"/>
</dbReference>
<proteinExistence type="predicted"/>
<dbReference type="EMBL" id="JAHUZB010000003">
    <property type="protein sequence ID" value="MBV7390949.1"/>
    <property type="molecule type" value="Genomic_DNA"/>
</dbReference>
<protein>
    <submittedName>
        <fullName evidence="2">PTS system mannose/fructose/sorbose family transporter subunit IID</fullName>
    </submittedName>
</protein>
<organism evidence="2 3">
    <name type="scientific">Enterococcus alishanensis</name>
    <dbReference type="NCBI Taxonomy" id="1303817"/>
    <lineage>
        <taxon>Bacteria</taxon>
        <taxon>Bacillati</taxon>
        <taxon>Bacillota</taxon>
        <taxon>Bacilli</taxon>
        <taxon>Lactobacillales</taxon>
        <taxon>Enterococcaceae</taxon>
        <taxon>Enterococcus</taxon>
    </lineage>
</organism>
<dbReference type="PANTHER" id="PTHR32502">
    <property type="entry name" value="N-ACETYLGALACTOSAMINE PERMEASE II COMPONENT-RELATED"/>
    <property type="match status" value="1"/>
</dbReference>
<accession>A0ABS6TDD5</accession>
<keyword evidence="1" id="KW-0812">Transmembrane</keyword>
<feature type="transmembrane region" description="Helical" evidence="1">
    <location>
        <begin position="177"/>
        <end position="200"/>
    </location>
</feature>
<evidence type="ECO:0000256" key="1">
    <source>
        <dbReference type="SAM" id="Phobius"/>
    </source>
</evidence>
<dbReference type="Pfam" id="PF03613">
    <property type="entry name" value="EIID-AGA"/>
    <property type="match status" value="1"/>
</dbReference>
<keyword evidence="3" id="KW-1185">Reference proteome</keyword>
<sequence length="271" mass="29945">MTNTKTNYKLTDKDFSQINRRSYFFFQSGWNYERMQGSGYLYHILPQLRKIYGDNTPELKKMMKTHSQFFNTSNYFNTIITGIDLAIEEKETDKSQSAVEGIKTGLLGPFAAIGDSLTSISSTIVGALAANMAMQKNPMGVVILLAVQACWIVFRLKQLRWAYKQGTTLVNELATKFSALVNTATLMGVFMVGAMIANIINLKIAIIPQIGEVTLDLQNNLDMILPGLLPAAVVGFSYWLLGKKKMSNLKVLMIILVLSVILGGLGIIAKG</sequence>